<dbReference type="InterPro" id="IPR013083">
    <property type="entry name" value="Znf_RING/FYVE/PHD"/>
</dbReference>
<dbReference type="Proteomes" id="UP000494163">
    <property type="component" value="Chromosome 2L"/>
</dbReference>
<dbReference type="PANTHER" id="PTHR40237">
    <property type="entry name" value="LD44813P"/>
    <property type="match status" value="1"/>
</dbReference>
<protein>
    <submittedName>
        <fullName evidence="7">CG17260</fullName>
    </submittedName>
</protein>
<evidence type="ECO:0000313" key="8">
    <source>
        <dbReference type="Proteomes" id="UP000494163"/>
    </source>
</evidence>
<dbReference type="OMA" id="WAHQQAR"/>
<evidence type="ECO:0000313" key="7">
    <source>
        <dbReference type="EMBL" id="ALC38609.1"/>
    </source>
</evidence>
<evidence type="ECO:0000256" key="2">
    <source>
        <dbReference type="ARBA" id="ARBA00022833"/>
    </source>
</evidence>
<evidence type="ECO:0000256" key="3">
    <source>
        <dbReference type="PROSITE-ProRule" id="PRU00175"/>
    </source>
</evidence>
<keyword evidence="1 3" id="KW-0479">Metal-binding</keyword>
<dbReference type="PROSITE" id="PS50089">
    <property type="entry name" value="ZF_RING_2"/>
    <property type="match status" value="1"/>
</dbReference>
<dbReference type="SMR" id="A0A0M3QTB8"/>
<feature type="domain" description="RING-type" evidence="5">
    <location>
        <begin position="236"/>
        <end position="295"/>
    </location>
</feature>
<accession>A0A0M3QTB8</accession>
<keyword evidence="2" id="KW-0862">Zinc</keyword>
<keyword evidence="1 3" id="KW-0863">Zinc-finger</keyword>
<keyword evidence="8" id="KW-1185">Reference proteome</keyword>
<feature type="domain" description="RWD" evidence="6">
    <location>
        <begin position="6"/>
        <end position="109"/>
    </location>
</feature>
<dbReference type="OrthoDB" id="8062037at2759"/>
<reference evidence="7 8" key="1">
    <citation type="submission" date="2015-08" db="EMBL/GenBank/DDBJ databases">
        <title>Ancestral chromatin configuration constrains chromatin evolution on differentiating sex chromosomes in Drosophila.</title>
        <authorList>
            <person name="Zhou Q."/>
            <person name="Bachtrog D."/>
        </authorList>
    </citation>
    <scope>NUCLEOTIDE SEQUENCE [LARGE SCALE GENOMIC DNA]</scope>
    <source>
        <tissue evidence="7">Whole larvae</tissue>
    </source>
</reference>
<dbReference type="EMBL" id="CP012523">
    <property type="protein sequence ID" value="ALC38609.1"/>
    <property type="molecule type" value="Genomic_DNA"/>
</dbReference>
<dbReference type="SUPFAM" id="SSF54495">
    <property type="entry name" value="UBC-like"/>
    <property type="match status" value="1"/>
</dbReference>
<gene>
    <name evidence="7" type="ORF">Dbus_chr2Lg694</name>
</gene>
<dbReference type="SUPFAM" id="SSF57850">
    <property type="entry name" value="RING/U-box"/>
    <property type="match status" value="1"/>
</dbReference>
<dbReference type="PROSITE" id="PS50908">
    <property type="entry name" value="RWD"/>
    <property type="match status" value="1"/>
</dbReference>
<dbReference type="InterPro" id="IPR006575">
    <property type="entry name" value="RWD_dom"/>
</dbReference>
<name>A0A0M3QTB8_DROBS</name>
<organism evidence="7 8">
    <name type="scientific">Drosophila busckii</name>
    <name type="common">Fruit fly</name>
    <dbReference type="NCBI Taxonomy" id="30019"/>
    <lineage>
        <taxon>Eukaryota</taxon>
        <taxon>Metazoa</taxon>
        <taxon>Ecdysozoa</taxon>
        <taxon>Arthropoda</taxon>
        <taxon>Hexapoda</taxon>
        <taxon>Insecta</taxon>
        <taxon>Pterygota</taxon>
        <taxon>Neoptera</taxon>
        <taxon>Endopterygota</taxon>
        <taxon>Diptera</taxon>
        <taxon>Brachycera</taxon>
        <taxon>Muscomorpha</taxon>
        <taxon>Ephydroidea</taxon>
        <taxon>Drosophilidae</taxon>
        <taxon>Drosophila</taxon>
    </lineage>
</organism>
<evidence type="ECO:0000256" key="4">
    <source>
        <dbReference type="SAM" id="MobiDB-lite"/>
    </source>
</evidence>
<dbReference type="GO" id="GO:0008270">
    <property type="term" value="F:zinc ion binding"/>
    <property type="evidence" value="ECO:0007669"/>
    <property type="project" value="UniProtKB-KW"/>
</dbReference>
<proteinExistence type="predicted"/>
<feature type="region of interest" description="Disordered" evidence="4">
    <location>
        <begin position="289"/>
        <end position="311"/>
    </location>
</feature>
<dbReference type="InterPro" id="IPR016135">
    <property type="entry name" value="UBQ-conjugating_enzyme/RWD"/>
</dbReference>
<dbReference type="InterPro" id="IPR001841">
    <property type="entry name" value="Znf_RING"/>
</dbReference>
<dbReference type="PANTHER" id="PTHR40237:SF1">
    <property type="entry name" value="LD44813P"/>
    <property type="match status" value="1"/>
</dbReference>
<evidence type="ECO:0000259" key="6">
    <source>
        <dbReference type="PROSITE" id="PS50908"/>
    </source>
</evidence>
<evidence type="ECO:0000259" key="5">
    <source>
        <dbReference type="PROSITE" id="PS50089"/>
    </source>
</evidence>
<evidence type="ECO:0000256" key="1">
    <source>
        <dbReference type="ARBA" id="ARBA00022771"/>
    </source>
</evidence>
<sequence>MELLQDELEYVRTHCEQQFEGSKLVACTSSLVRVELLSHRTNRTMIVCLHIPKDYPQSANILVELKSRVYAEKLISFLTDMLDKCAKQHCGEPQVMQLLRTANQYLVDTPLCVCLDEITQLRSMLAYNDENKLKLRQSKCSVQLLIHGGEYFYRVTATVPDNYPQHCVELHDHESNLPNVLVRFLNGQSKELARQCVEAPLRFTRDEQAKFRPVPSLYTALKFCIAATQDFHMELCPICDQAVLPTNPEEILADENADAFVERVFCGHLFHQGCLKKYLSEPPFPKGGKLCPAKRRHPRSDAAKPVGASGKDKGLQAELGVCGIKLAHDRWVVNIKTAETRWAQKQARQRELEEVVDFLK</sequence>
<dbReference type="AlphaFoldDB" id="A0A0M3QTB8"/>
<dbReference type="Gene3D" id="3.30.40.10">
    <property type="entry name" value="Zinc/RING finger domain, C3HC4 (zinc finger)"/>
    <property type="match status" value="1"/>
</dbReference>